<accession>A0A0K2TFZ4</accession>
<name>A0A0K2TFZ4_LEPSM</name>
<evidence type="ECO:0000313" key="1">
    <source>
        <dbReference type="EMBL" id="CDW24795.1"/>
    </source>
</evidence>
<organism evidence="1">
    <name type="scientific">Lepeophtheirus salmonis</name>
    <name type="common">Salmon louse</name>
    <name type="synonym">Caligus salmonis</name>
    <dbReference type="NCBI Taxonomy" id="72036"/>
    <lineage>
        <taxon>Eukaryota</taxon>
        <taxon>Metazoa</taxon>
        <taxon>Ecdysozoa</taxon>
        <taxon>Arthropoda</taxon>
        <taxon>Crustacea</taxon>
        <taxon>Multicrustacea</taxon>
        <taxon>Hexanauplia</taxon>
        <taxon>Copepoda</taxon>
        <taxon>Siphonostomatoida</taxon>
        <taxon>Caligidae</taxon>
        <taxon>Lepeophtheirus</taxon>
    </lineage>
</organism>
<sequence>MRAYFFLSKRCPCQCSN</sequence>
<dbReference type="EMBL" id="HACA01007434">
    <property type="protein sequence ID" value="CDW24795.1"/>
    <property type="molecule type" value="Transcribed_RNA"/>
</dbReference>
<dbReference type="AlphaFoldDB" id="A0A0K2TFZ4"/>
<reference evidence="1" key="1">
    <citation type="submission" date="2014-05" db="EMBL/GenBank/DDBJ databases">
        <authorList>
            <person name="Chronopoulou M."/>
        </authorList>
    </citation>
    <scope>NUCLEOTIDE SEQUENCE</scope>
    <source>
        <tissue evidence="1">Whole organism</tissue>
    </source>
</reference>
<proteinExistence type="predicted"/>
<protein>
    <submittedName>
        <fullName evidence="1">Uncharacterized protein</fullName>
    </submittedName>
</protein>